<feature type="transmembrane region" description="Helical" evidence="5">
    <location>
        <begin position="323"/>
        <end position="344"/>
    </location>
</feature>
<evidence type="ECO:0000313" key="6">
    <source>
        <dbReference type="EMBL" id="MFD1511941.1"/>
    </source>
</evidence>
<feature type="transmembrane region" description="Helical" evidence="5">
    <location>
        <begin position="195"/>
        <end position="215"/>
    </location>
</feature>
<feature type="transmembrane region" description="Helical" evidence="5">
    <location>
        <begin position="295"/>
        <end position="317"/>
    </location>
</feature>
<sequence>MDGERIIEDVGVAEQRIVELETELVDVDPARIGAEAQRLDRAQTPTERMRLPRSTVRRLGYLGAVYLAGLASMTLLLGPSTEAVLLPLVPTVIALAFTFELMDSAAGMGFGTALAPVLFLLGYDPLQVTPVLLVSEAVTGLISGGVHHELKNTSFSFRPLNDATRMMLLLGGVGSVASIVSIVLTYFALTLPDVYIETYVAVLVLVMGAIGLLRARRVTTIEYRPRRIVGFAVIAGLNKGIGGGGYGPVVTLGQILSGVYEKSATAIASLAESIVSVVGVLTFVALSTQGVAVDLVLLPSVFTAGFLAAVAAPYLVRVVPNRVWRYVIPLYAFVIGLLGLTFGLRV</sequence>
<feature type="transmembrane region" description="Helical" evidence="5">
    <location>
        <begin position="167"/>
        <end position="189"/>
    </location>
</feature>
<dbReference type="RefSeq" id="WP_250871924.1">
    <property type="nucleotide sequence ID" value="NZ_JALXFV010000002.1"/>
</dbReference>
<proteinExistence type="inferred from homology"/>
<reference evidence="6 7" key="1">
    <citation type="journal article" date="2019" name="Int. J. Syst. Evol. Microbiol.">
        <title>The Global Catalogue of Microorganisms (GCM) 10K type strain sequencing project: providing services to taxonomists for standard genome sequencing and annotation.</title>
        <authorList>
            <consortium name="The Broad Institute Genomics Platform"/>
            <consortium name="The Broad Institute Genome Sequencing Center for Infectious Disease"/>
            <person name="Wu L."/>
            <person name="Ma J."/>
        </authorList>
    </citation>
    <scope>NUCLEOTIDE SEQUENCE [LARGE SCALE GENOMIC DNA]</scope>
    <source>
        <strain evidence="6 7">CGMCC 1.12563</strain>
    </source>
</reference>
<gene>
    <name evidence="6" type="ORF">ACFSBT_01440</name>
</gene>
<evidence type="ECO:0000313" key="7">
    <source>
        <dbReference type="Proteomes" id="UP001597187"/>
    </source>
</evidence>
<keyword evidence="4 5" id="KW-0472">Membrane</keyword>
<dbReference type="Pfam" id="PF01925">
    <property type="entry name" value="TauE"/>
    <property type="match status" value="1"/>
</dbReference>
<comment type="caution">
    <text evidence="6">The sequence shown here is derived from an EMBL/GenBank/DDBJ whole genome shotgun (WGS) entry which is preliminary data.</text>
</comment>
<keyword evidence="3 5" id="KW-1133">Transmembrane helix</keyword>
<organism evidence="6 7">
    <name type="scientific">Halomarina rubra</name>
    <dbReference type="NCBI Taxonomy" id="2071873"/>
    <lineage>
        <taxon>Archaea</taxon>
        <taxon>Methanobacteriati</taxon>
        <taxon>Methanobacteriota</taxon>
        <taxon>Stenosarchaea group</taxon>
        <taxon>Halobacteria</taxon>
        <taxon>Halobacteriales</taxon>
        <taxon>Natronomonadaceae</taxon>
        <taxon>Halomarina</taxon>
    </lineage>
</organism>
<dbReference type="Proteomes" id="UP001597187">
    <property type="component" value="Unassembled WGS sequence"/>
</dbReference>
<feature type="transmembrane region" description="Helical" evidence="5">
    <location>
        <begin position="266"/>
        <end position="286"/>
    </location>
</feature>
<evidence type="ECO:0000256" key="4">
    <source>
        <dbReference type="ARBA" id="ARBA00023136"/>
    </source>
</evidence>
<dbReference type="InterPro" id="IPR002781">
    <property type="entry name" value="TM_pro_TauE-like"/>
</dbReference>
<dbReference type="EMBL" id="JBHUDC010000002">
    <property type="protein sequence ID" value="MFD1511941.1"/>
    <property type="molecule type" value="Genomic_DNA"/>
</dbReference>
<evidence type="ECO:0000256" key="5">
    <source>
        <dbReference type="RuleBase" id="RU363041"/>
    </source>
</evidence>
<keyword evidence="2 5" id="KW-0812">Transmembrane</keyword>
<accession>A0ABD6AQ12</accession>
<keyword evidence="7" id="KW-1185">Reference proteome</keyword>
<evidence type="ECO:0000256" key="3">
    <source>
        <dbReference type="ARBA" id="ARBA00022989"/>
    </source>
</evidence>
<comment type="similarity">
    <text evidence="5">Belongs to the 4-toluene sulfonate uptake permease (TSUP) (TC 2.A.102) family.</text>
</comment>
<evidence type="ECO:0000256" key="1">
    <source>
        <dbReference type="ARBA" id="ARBA00004141"/>
    </source>
</evidence>
<protein>
    <recommendedName>
        <fullName evidence="5">Probable membrane transporter protein</fullName>
    </recommendedName>
</protein>
<name>A0ABD6AQ12_9EURY</name>
<dbReference type="AlphaFoldDB" id="A0ABD6AQ12"/>
<comment type="subcellular location">
    <subcellularLocation>
        <location evidence="5">Cell membrane</location>
        <topology evidence="5">Multi-pass membrane protein</topology>
    </subcellularLocation>
    <subcellularLocation>
        <location evidence="1">Membrane</location>
        <topology evidence="1">Multi-pass membrane protein</topology>
    </subcellularLocation>
</comment>
<keyword evidence="5" id="KW-1003">Cell membrane</keyword>
<dbReference type="GO" id="GO:0005886">
    <property type="term" value="C:plasma membrane"/>
    <property type="evidence" value="ECO:0007669"/>
    <property type="project" value="UniProtKB-SubCell"/>
</dbReference>
<feature type="transmembrane region" description="Helical" evidence="5">
    <location>
        <begin position="227"/>
        <end position="246"/>
    </location>
</feature>
<feature type="transmembrane region" description="Helical" evidence="5">
    <location>
        <begin position="106"/>
        <end position="123"/>
    </location>
</feature>
<evidence type="ECO:0000256" key="2">
    <source>
        <dbReference type="ARBA" id="ARBA00022692"/>
    </source>
</evidence>
<feature type="transmembrane region" description="Helical" evidence="5">
    <location>
        <begin position="59"/>
        <end position="77"/>
    </location>
</feature>